<gene>
    <name evidence="1" type="ORF">MEDL_66829</name>
</gene>
<evidence type="ECO:0000313" key="1">
    <source>
        <dbReference type="EMBL" id="CAG2255407.1"/>
    </source>
</evidence>
<name>A0A8S3VNI2_MYTED</name>
<protein>
    <submittedName>
        <fullName evidence="1">Uncharacterized protein</fullName>
    </submittedName>
</protein>
<sequence length="214" mass="24744">MQNAADVDRDFSKKKKILNPSQMELLFDKNRQLPVHKSTRHSDFCCSYAKTSVTTEVLDLLLARCLLVNCCIDLFWFSCLDFKGVTFEQFLNANKHILFHLWKGREKCCMCQPDFVLPDNDCPITENDWKNMFCSTLKPCNNDRNNPEKRSNSICSFTVIPNISVQQIHTDLQNIILQYCCSTRKSVEKLAKIRNETFGHVKKPVCHAVNSTQL</sequence>
<organism evidence="1 2">
    <name type="scientific">Mytilus edulis</name>
    <name type="common">Blue mussel</name>
    <dbReference type="NCBI Taxonomy" id="6550"/>
    <lineage>
        <taxon>Eukaryota</taxon>
        <taxon>Metazoa</taxon>
        <taxon>Spiralia</taxon>
        <taxon>Lophotrochozoa</taxon>
        <taxon>Mollusca</taxon>
        <taxon>Bivalvia</taxon>
        <taxon>Autobranchia</taxon>
        <taxon>Pteriomorphia</taxon>
        <taxon>Mytilida</taxon>
        <taxon>Mytiloidea</taxon>
        <taxon>Mytilidae</taxon>
        <taxon>Mytilinae</taxon>
        <taxon>Mytilus</taxon>
    </lineage>
</organism>
<keyword evidence="2" id="KW-1185">Reference proteome</keyword>
<dbReference type="OrthoDB" id="10415153at2759"/>
<proteinExistence type="predicted"/>
<reference evidence="1" key="1">
    <citation type="submission" date="2021-03" db="EMBL/GenBank/DDBJ databases">
        <authorList>
            <person name="Bekaert M."/>
        </authorList>
    </citation>
    <scope>NUCLEOTIDE SEQUENCE</scope>
</reference>
<dbReference type="EMBL" id="CAJPWZ010003269">
    <property type="protein sequence ID" value="CAG2255407.1"/>
    <property type="molecule type" value="Genomic_DNA"/>
</dbReference>
<dbReference type="AlphaFoldDB" id="A0A8S3VNI2"/>
<accession>A0A8S3VNI2</accession>
<comment type="caution">
    <text evidence="1">The sequence shown here is derived from an EMBL/GenBank/DDBJ whole genome shotgun (WGS) entry which is preliminary data.</text>
</comment>
<evidence type="ECO:0000313" key="2">
    <source>
        <dbReference type="Proteomes" id="UP000683360"/>
    </source>
</evidence>
<dbReference type="Proteomes" id="UP000683360">
    <property type="component" value="Unassembled WGS sequence"/>
</dbReference>